<protein>
    <submittedName>
        <fullName evidence="1">9361_t:CDS:1</fullName>
    </submittedName>
</protein>
<comment type="caution">
    <text evidence="1">The sequence shown here is derived from an EMBL/GenBank/DDBJ whole genome shotgun (WGS) entry which is preliminary data.</text>
</comment>
<proteinExistence type="predicted"/>
<organism evidence="1 2">
    <name type="scientific">Racocetra persica</name>
    <dbReference type="NCBI Taxonomy" id="160502"/>
    <lineage>
        <taxon>Eukaryota</taxon>
        <taxon>Fungi</taxon>
        <taxon>Fungi incertae sedis</taxon>
        <taxon>Mucoromycota</taxon>
        <taxon>Glomeromycotina</taxon>
        <taxon>Glomeromycetes</taxon>
        <taxon>Diversisporales</taxon>
        <taxon>Gigasporaceae</taxon>
        <taxon>Racocetra</taxon>
    </lineage>
</organism>
<accession>A0ACA9S1H1</accession>
<evidence type="ECO:0000313" key="2">
    <source>
        <dbReference type="Proteomes" id="UP000789920"/>
    </source>
</evidence>
<gene>
    <name evidence="1" type="ORF">RPERSI_LOCUS25550</name>
</gene>
<evidence type="ECO:0000313" key="1">
    <source>
        <dbReference type="EMBL" id="CAG8821286.1"/>
    </source>
</evidence>
<feature type="non-terminal residue" evidence="1">
    <location>
        <position position="1"/>
    </location>
</feature>
<reference evidence="1" key="1">
    <citation type="submission" date="2021-06" db="EMBL/GenBank/DDBJ databases">
        <authorList>
            <person name="Kallberg Y."/>
            <person name="Tangrot J."/>
            <person name="Rosling A."/>
        </authorList>
    </citation>
    <scope>NUCLEOTIDE SEQUENCE</scope>
    <source>
        <strain evidence="1">MA461A</strain>
    </source>
</reference>
<dbReference type="Proteomes" id="UP000789920">
    <property type="component" value="Unassembled WGS sequence"/>
</dbReference>
<name>A0ACA9S1H1_9GLOM</name>
<sequence length="39" mass="4758">ESTDPDPVYDLLWYSAFQVFEFRKSFEFKIAPEYCKHHS</sequence>
<dbReference type="EMBL" id="CAJVQC010084703">
    <property type="protein sequence ID" value="CAG8821286.1"/>
    <property type="molecule type" value="Genomic_DNA"/>
</dbReference>
<keyword evidence="2" id="KW-1185">Reference proteome</keyword>